<dbReference type="CDD" id="cd00054">
    <property type="entry name" value="EGF_CA"/>
    <property type="match status" value="1"/>
</dbReference>
<dbReference type="Proteomes" id="UP000055048">
    <property type="component" value="Unassembled WGS sequence"/>
</dbReference>
<comment type="caution">
    <text evidence="2">Lacks conserved residue(s) required for the propagation of feature annotation.</text>
</comment>
<feature type="compositionally biased region" description="Polar residues" evidence="4">
    <location>
        <begin position="1217"/>
        <end position="1228"/>
    </location>
</feature>
<dbReference type="PROSITE" id="PS50025">
    <property type="entry name" value="LAM_G_DOMAIN"/>
    <property type="match status" value="4"/>
</dbReference>
<dbReference type="InterPro" id="IPR050372">
    <property type="entry name" value="Neurexin-related_CASP"/>
</dbReference>
<comment type="caution">
    <text evidence="8">The sequence shown here is derived from an EMBL/GenBank/DDBJ whole genome shotgun (WGS) entry which is preliminary data.</text>
</comment>
<feature type="domain" description="Laminin G" evidence="6">
    <location>
        <begin position="276"/>
        <end position="468"/>
    </location>
</feature>
<feature type="domain" description="Laminin G" evidence="6">
    <location>
        <begin position="34"/>
        <end position="236"/>
    </location>
</feature>
<reference evidence="8 9" key="1">
    <citation type="submission" date="2015-01" db="EMBL/GenBank/DDBJ databases">
        <title>Evolution of Trichinella species and genotypes.</title>
        <authorList>
            <person name="Korhonen P.K."/>
            <person name="Edoardo P."/>
            <person name="Giuseppe L.R."/>
            <person name="Gasser R.B."/>
        </authorList>
    </citation>
    <scope>NUCLEOTIDE SEQUENCE [LARGE SCALE GENOMIC DNA]</scope>
    <source>
        <strain evidence="8">ISS417</strain>
    </source>
</reference>
<dbReference type="PROSITE" id="PS50026">
    <property type="entry name" value="EGF_3"/>
    <property type="match status" value="2"/>
</dbReference>
<keyword evidence="5" id="KW-0472">Membrane</keyword>
<dbReference type="InterPro" id="IPR013320">
    <property type="entry name" value="ConA-like_dom_sf"/>
</dbReference>
<dbReference type="CDD" id="cd00110">
    <property type="entry name" value="LamG"/>
    <property type="match status" value="4"/>
</dbReference>
<evidence type="ECO:0000259" key="7">
    <source>
        <dbReference type="PROSITE" id="PS50026"/>
    </source>
</evidence>
<evidence type="ECO:0000256" key="5">
    <source>
        <dbReference type="SAM" id="Phobius"/>
    </source>
</evidence>
<dbReference type="GO" id="GO:0016020">
    <property type="term" value="C:membrane"/>
    <property type="evidence" value="ECO:0007669"/>
    <property type="project" value="UniProtKB-SubCell"/>
</dbReference>
<dbReference type="InterPro" id="IPR000742">
    <property type="entry name" value="EGF"/>
</dbReference>
<evidence type="ECO:0000313" key="8">
    <source>
        <dbReference type="EMBL" id="KRX39749.1"/>
    </source>
</evidence>
<feature type="domain" description="EGF-like" evidence="7">
    <location>
        <begin position="232"/>
        <end position="271"/>
    </location>
</feature>
<feature type="compositionally biased region" description="Low complexity" evidence="4">
    <location>
        <begin position="1193"/>
        <end position="1216"/>
    </location>
</feature>
<organism evidence="8 9">
    <name type="scientific">Trichinella murrelli</name>
    <dbReference type="NCBI Taxonomy" id="144512"/>
    <lineage>
        <taxon>Eukaryota</taxon>
        <taxon>Metazoa</taxon>
        <taxon>Ecdysozoa</taxon>
        <taxon>Nematoda</taxon>
        <taxon>Enoplea</taxon>
        <taxon>Dorylaimia</taxon>
        <taxon>Trichinellida</taxon>
        <taxon>Trichinellidae</taxon>
        <taxon>Trichinella</taxon>
    </lineage>
</organism>
<dbReference type="PROSITE" id="PS00022">
    <property type="entry name" value="EGF_1"/>
    <property type="match status" value="1"/>
</dbReference>
<dbReference type="EMBL" id="JYDJ01000223">
    <property type="protein sequence ID" value="KRX39749.1"/>
    <property type="molecule type" value="Genomic_DNA"/>
</dbReference>
<dbReference type="PANTHER" id="PTHR15036:SF89">
    <property type="entry name" value="NEUREXIN 1, ISOFORM F"/>
    <property type="match status" value="1"/>
</dbReference>
<dbReference type="InterPro" id="IPR001791">
    <property type="entry name" value="Laminin_G"/>
</dbReference>
<feature type="domain" description="Laminin G" evidence="6">
    <location>
        <begin position="820"/>
        <end position="1000"/>
    </location>
</feature>
<keyword evidence="5" id="KW-1133">Transmembrane helix</keyword>
<dbReference type="Gene3D" id="2.10.25.10">
    <property type="entry name" value="Laminin"/>
    <property type="match status" value="1"/>
</dbReference>
<proteinExistence type="predicted"/>
<evidence type="ECO:0000256" key="4">
    <source>
        <dbReference type="SAM" id="MobiDB-lite"/>
    </source>
</evidence>
<evidence type="ECO:0000313" key="9">
    <source>
        <dbReference type="Proteomes" id="UP000055048"/>
    </source>
</evidence>
<keyword evidence="5" id="KW-0812">Transmembrane</keyword>
<feature type="transmembrane region" description="Helical" evidence="5">
    <location>
        <begin position="1271"/>
        <end position="1291"/>
    </location>
</feature>
<evidence type="ECO:0000256" key="1">
    <source>
        <dbReference type="ARBA" id="ARBA00023157"/>
    </source>
</evidence>
<protein>
    <submittedName>
        <fullName evidence="8">Neurexin-1a</fullName>
    </submittedName>
</protein>
<keyword evidence="1 2" id="KW-1015">Disulfide bond</keyword>
<evidence type="ECO:0000256" key="2">
    <source>
        <dbReference type="PROSITE-ProRule" id="PRU00076"/>
    </source>
</evidence>
<keyword evidence="2" id="KW-0245">EGF-like domain</keyword>
<gene>
    <name evidence="8" type="primary">nrxn1a</name>
    <name evidence="8" type="ORF">T05_10951</name>
</gene>
<sequence length="1368" mass="153892">MVKQRQRRLYKSCVGVSAFILLALFGFGAGLVSAITLEGSGSSYARFPRWHQAFENVLSVELRTKKPNALLIYIDDSGLGNFYEISIFEGKIRLQFRLGARQLKNNATATQLALNGTTAKLLQIEEVQVDDGQWHRVVLYHFWETVKLQVDQSVVFSKVLDQQDFVFADYEQSSDVYVGGLPVAMQASSLSFPFAKALPRFEGSVRNLIYRTVPHGITAPSILQADGIRESDNDYCTTTTTSYCSGHGICYSSDTGPMCNCNLGRYGDTCLSEKKTLEVMLFAGQLFGFDRWSIKNGILSRSEQVRLQFKTRRQSGLLFLYGNDMEFVRIALQNGAVSAVSKLQQTVQDARVVPFKSSFSDQKLGFGDGQWHSLTFSRKLNQVKLSVDDVFSSVRDVVEQSMFYTNFVYVGGMMQSLSNETNSLWTNFSGCLRNVHFIADQRRIDLLEELNKQSGLVQTVVGNVTRECRQSFSVEAVTFVNGHSSLALTNRWTGGNDGQLVAFKFRTNEPYGLLLHCGPAEPHLSDLLAVEIFAGHLYFVIDLGSGTSRLQASGRLVADGHWHSVNMTRRWRSGQIYVDNWRVDFSTPGKEKMLDTADVVQFGYSVAEARNLPPSVWTATLGRGFVGCLKDVTLDGVSLDLIGLLPHQRQRDVVVGCYDMLPQCTEVSCKNGGRCIEGWNRYYCDCSAVFYSGDRCFILHFPFLKLLVIACKFVQNVHWDVKLRENYWHSPFQLRYDRLYVGSAEVDALADQREKMFYNENDHHFHGEMADFQFNGLQVLTLAWHGQIGHSGGSGAGSGLWAVGDVRSTNVLYSAERDFVVSFQADSYAKVSLEKPTTVTLDKLEVSFTFRTTEKNGVLLYRQGDSRNFLLLELFNGRLICRFNSTDYKHALQSNHPLPLNDNNWHHVVFYDSAQHTGEIRLVVDNYTSNWSSDSVRPMPVRYNASLVIGYPGVEVADRLVDVLPSGRGFQGCMVNLKIDGSPVRLLQDSEMQANLRRGCTKMCPRELCIGRDGCPLEKVPADCDCLLTEISDLYCLNHQYGETVLSEKSIQLNDGQYHFVQFNRSRLDLTLQIDQQERVVTKMKGQASTTTATWMKHTDRWIALGGRFDGQMQTKRRQFRRGSSLPFNDAFYGILSSVLVNDYRLLELASSGDERVILVGDVRRHHYFNYNESQLNHLEHQQLETTIPNEETTTTAATSSSGSSTSQRQQQQTVTEPNYQKTTIDVSGSANSTIESATFKSVTGRISTEVATTVKPNDTLNNKGFPRTSVIAGVSVGLVVVLTLILFYVFKCRQEPQTAIVADYTSINNNDHNTDDKSNNISFDKNKHQCNNNNKLNECFAQSMAVMIPRYTSFFPSQSKSVKEWIL</sequence>
<dbReference type="PANTHER" id="PTHR15036">
    <property type="entry name" value="PIKACHURIN-LIKE PROTEIN"/>
    <property type="match status" value="1"/>
</dbReference>
<dbReference type="Gene3D" id="2.60.120.200">
    <property type="match status" value="5"/>
</dbReference>
<feature type="domain" description="Laminin G" evidence="6">
    <location>
        <begin position="476"/>
        <end position="657"/>
    </location>
</feature>
<feature type="disulfide bond" evidence="2">
    <location>
        <begin position="261"/>
        <end position="270"/>
    </location>
</feature>
<dbReference type="SMART" id="SM00181">
    <property type="entry name" value="EGF"/>
    <property type="match status" value="2"/>
</dbReference>
<dbReference type="SUPFAM" id="SSF49899">
    <property type="entry name" value="Concanavalin A-like lectins/glucanases"/>
    <property type="match status" value="5"/>
</dbReference>
<name>A0A0V0TL42_9BILA</name>
<dbReference type="SMART" id="SM00282">
    <property type="entry name" value="LamG"/>
    <property type="match status" value="4"/>
</dbReference>
<feature type="domain" description="EGF-like" evidence="7">
    <location>
        <begin position="660"/>
        <end position="697"/>
    </location>
</feature>
<evidence type="ECO:0000259" key="6">
    <source>
        <dbReference type="PROSITE" id="PS50025"/>
    </source>
</evidence>
<keyword evidence="9" id="KW-1185">Reference proteome</keyword>
<evidence type="ECO:0000256" key="3">
    <source>
        <dbReference type="PROSITE-ProRule" id="PRU00122"/>
    </source>
</evidence>
<feature type="disulfide bond" evidence="3">
    <location>
        <begin position="973"/>
        <end position="1000"/>
    </location>
</feature>
<dbReference type="Pfam" id="PF02210">
    <property type="entry name" value="Laminin_G_2"/>
    <property type="match status" value="5"/>
</dbReference>
<accession>A0A0V0TL42</accession>
<feature type="region of interest" description="Disordered" evidence="4">
    <location>
        <begin position="1192"/>
        <end position="1228"/>
    </location>
</feature>